<evidence type="ECO:0000256" key="1">
    <source>
        <dbReference type="PROSITE-ProRule" id="PRU01373"/>
    </source>
</evidence>
<dbReference type="Proteomes" id="UP000295399">
    <property type="component" value="Unassembled WGS sequence"/>
</dbReference>
<dbReference type="PROSITE" id="PS52029">
    <property type="entry name" value="LD_TPASE"/>
    <property type="match status" value="1"/>
</dbReference>
<dbReference type="Pfam" id="PF03734">
    <property type="entry name" value="YkuD"/>
    <property type="match status" value="1"/>
</dbReference>
<dbReference type="GO" id="GO:0008360">
    <property type="term" value="P:regulation of cell shape"/>
    <property type="evidence" value="ECO:0007669"/>
    <property type="project" value="UniProtKB-UniRule"/>
</dbReference>
<keyword evidence="4" id="KW-1185">Reference proteome</keyword>
<comment type="caution">
    <text evidence="3">The sequence shown here is derived from an EMBL/GenBank/DDBJ whole genome shotgun (WGS) entry which is preliminary data.</text>
</comment>
<dbReference type="EMBL" id="SLXO01000003">
    <property type="protein sequence ID" value="TCP36143.1"/>
    <property type="molecule type" value="Genomic_DNA"/>
</dbReference>
<dbReference type="RefSeq" id="WP_200287337.1">
    <property type="nucleotide sequence ID" value="NZ_JACIGF010000003.1"/>
</dbReference>
<dbReference type="InterPro" id="IPR005490">
    <property type="entry name" value="LD_TPept_cat_dom"/>
</dbReference>
<keyword evidence="1" id="KW-0133">Cell shape</keyword>
<keyword evidence="1" id="KW-0573">Peptidoglycan synthesis</keyword>
<reference evidence="3 4" key="1">
    <citation type="submission" date="2019-03" db="EMBL/GenBank/DDBJ databases">
        <title>Genomic Encyclopedia of Type Strains, Phase IV (KMG-IV): sequencing the most valuable type-strain genomes for metagenomic binning, comparative biology and taxonomic classification.</title>
        <authorList>
            <person name="Goeker M."/>
        </authorList>
    </citation>
    <scope>NUCLEOTIDE SEQUENCE [LARGE SCALE GENOMIC DNA]</scope>
    <source>
        <strain evidence="3 4">DSM 2132</strain>
    </source>
</reference>
<proteinExistence type="predicted"/>
<dbReference type="PANTHER" id="PTHR38589">
    <property type="entry name" value="BLR0621 PROTEIN"/>
    <property type="match status" value="1"/>
</dbReference>
<protein>
    <submittedName>
        <fullName evidence="3">L,D-transpeptidase-like protein</fullName>
    </submittedName>
</protein>
<sequence length="197" mass="21030">MTTPDPGPTPSPASEPAPGAVSVRAEGVGASAGRVAWVGADGRTLSARCRLGRGGVVAADAKREGDGATPAGRWPLRRLYYRADRLTRPETALATTALDQLWSWCDAPDHPAYNRRLDTPPAASHERLWRSDRRYDLIVPLGYNDDPPLPGRGSAIFLHLTDTPDRPTAGCVAMDRDDLLALLAALTPASMMVIDAP</sequence>
<accession>A0A4R2PKP7</accession>
<evidence type="ECO:0000259" key="2">
    <source>
        <dbReference type="PROSITE" id="PS52029"/>
    </source>
</evidence>
<dbReference type="GO" id="GO:0009252">
    <property type="term" value="P:peptidoglycan biosynthetic process"/>
    <property type="evidence" value="ECO:0007669"/>
    <property type="project" value="UniProtKB-KW"/>
</dbReference>
<keyword evidence="1" id="KW-0961">Cell wall biogenesis/degradation</keyword>
<dbReference type="InParanoid" id="A0A4R2PKP7"/>
<evidence type="ECO:0000313" key="4">
    <source>
        <dbReference type="Proteomes" id="UP000295399"/>
    </source>
</evidence>
<dbReference type="PANTHER" id="PTHR38589:SF1">
    <property type="entry name" value="BLR0621 PROTEIN"/>
    <property type="match status" value="1"/>
</dbReference>
<evidence type="ECO:0000313" key="3">
    <source>
        <dbReference type="EMBL" id="TCP36143.1"/>
    </source>
</evidence>
<dbReference type="GO" id="GO:0016740">
    <property type="term" value="F:transferase activity"/>
    <property type="evidence" value="ECO:0007669"/>
    <property type="project" value="InterPro"/>
</dbReference>
<comment type="pathway">
    <text evidence="1">Cell wall biogenesis; peptidoglycan biosynthesis.</text>
</comment>
<dbReference type="AlphaFoldDB" id="A0A4R2PKP7"/>
<feature type="domain" description="L,D-TPase catalytic" evidence="2">
    <location>
        <begin position="34"/>
        <end position="194"/>
    </location>
</feature>
<gene>
    <name evidence="3" type="ORF">EV659_10330</name>
</gene>
<feature type="active site" description="Proton donor/acceptor" evidence="1">
    <location>
        <position position="159"/>
    </location>
</feature>
<organism evidence="3 4">
    <name type="scientific">Rhodothalassium salexigens DSM 2132</name>
    <dbReference type="NCBI Taxonomy" id="1188247"/>
    <lineage>
        <taxon>Bacteria</taxon>
        <taxon>Pseudomonadati</taxon>
        <taxon>Pseudomonadota</taxon>
        <taxon>Alphaproteobacteria</taxon>
        <taxon>Rhodothalassiales</taxon>
        <taxon>Rhodothalassiaceae</taxon>
        <taxon>Rhodothalassium</taxon>
    </lineage>
</organism>
<dbReference type="GO" id="GO:0071555">
    <property type="term" value="P:cell wall organization"/>
    <property type="evidence" value="ECO:0007669"/>
    <property type="project" value="UniProtKB-UniRule"/>
</dbReference>
<feature type="active site" description="Nucleophile" evidence="1">
    <location>
        <position position="171"/>
    </location>
</feature>
<name>A0A4R2PKP7_RHOSA</name>